<evidence type="ECO:0000313" key="1">
    <source>
        <dbReference type="EMBL" id="OHA86256.1"/>
    </source>
</evidence>
<comment type="caution">
    <text evidence="1">The sequence shown here is derived from an EMBL/GenBank/DDBJ whole genome shotgun (WGS) entry which is preliminary data.</text>
</comment>
<gene>
    <name evidence="1" type="ORF">A2591_01685</name>
</gene>
<reference evidence="1 2" key="1">
    <citation type="journal article" date="2016" name="Nat. Commun.">
        <title>Thousands of microbial genomes shed light on interconnected biogeochemical processes in an aquifer system.</title>
        <authorList>
            <person name="Anantharaman K."/>
            <person name="Brown C.T."/>
            <person name="Hug L.A."/>
            <person name="Sharon I."/>
            <person name="Castelle C.J."/>
            <person name="Probst A.J."/>
            <person name="Thomas B.C."/>
            <person name="Singh A."/>
            <person name="Wilkins M.J."/>
            <person name="Karaoz U."/>
            <person name="Brodie E.L."/>
            <person name="Williams K.H."/>
            <person name="Hubbard S.S."/>
            <person name="Banfield J.F."/>
        </authorList>
    </citation>
    <scope>NUCLEOTIDE SEQUENCE [LARGE SCALE GENOMIC DNA]</scope>
</reference>
<name>A0A1G2SMQ9_9BACT</name>
<dbReference type="Proteomes" id="UP000178168">
    <property type="component" value="Unassembled WGS sequence"/>
</dbReference>
<dbReference type="AlphaFoldDB" id="A0A1G2SMQ9"/>
<sequence>MKMNYPKIVTIIALALVFVGGAWYALEQRAIDLGQKPPAGIRGENEYSVDAFGFSFAYPDTYHLEEYDMGNGERRHVAVVLTGENETVVPDSEGPVAISVDVYQNDLDNLTPEQWITGTNDSNWKMATSPQERVMVGGKEALTYRWSGLYEAETTVFEHAGNIVAVTVTFISPEDAIRGDFDRILSAFEFSGE</sequence>
<accession>A0A1G2SMQ9</accession>
<evidence type="ECO:0000313" key="2">
    <source>
        <dbReference type="Proteomes" id="UP000178168"/>
    </source>
</evidence>
<proteinExistence type="predicted"/>
<organism evidence="1 2">
    <name type="scientific">Candidatus Yonathbacteria bacterium RIFOXYD1_FULL_52_36</name>
    <dbReference type="NCBI Taxonomy" id="1802730"/>
    <lineage>
        <taxon>Bacteria</taxon>
        <taxon>Candidatus Yonathiibacteriota</taxon>
    </lineage>
</organism>
<evidence type="ECO:0008006" key="3">
    <source>
        <dbReference type="Google" id="ProtNLM"/>
    </source>
</evidence>
<dbReference type="EMBL" id="MHUZ01000005">
    <property type="protein sequence ID" value="OHA86256.1"/>
    <property type="molecule type" value="Genomic_DNA"/>
</dbReference>
<protein>
    <recommendedName>
        <fullName evidence="3">PsbP C-terminal domain-containing protein</fullName>
    </recommendedName>
</protein>